<evidence type="ECO:0000256" key="4">
    <source>
        <dbReference type="ARBA" id="ARBA00022692"/>
    </source>
</evidence>
<gene>
    <name evidence="14" type="ORF">KP79_PYT07993</name>
</gene>
<keyword evidence="4 11" id="KW-0812">Transmembrane</keyword>
<keyword evidence="15" id="KW-1185">Reference proteome</keyword>
<keyword evidence="9 11" id="KW-0739">Sodium transport</keyword>
<dbReference type="Gene3D" id="1.10.287.770">
    <property type="entry name" value="YojJ-like"/>
    <property type="match status" value="1"/>
</dbReference>
<dbReference type="GO" id="GO:0005886">
    <property type="term" value="C:plasma membrane"/>
    <property type="evidence" value="ECO:0007669"/>
    <property type="project" value="TreeGrafter"/>
</dbReference>
<comment type="similarity">
    <text evidence="11">Belongs to the amiloride-sensitive sodium channel (TC 1.A.6) family.</text>
</comment>
<evidence type="ECO:0000256" key="8">
    <source>
        <dbReference type="ARBA" id="ARBA00023136"/>
    </source>
</evidence>
<keyword evidence="2 11" id="KW-0813">Transport</keyword>
<evidence type="ECO:0000313" key="15">
    <source>
        <dbReference type="Proteomes" id="UP000242188"/>
    </source>
</evidence>
<feature type="region of interest" description="Disordered" evidence="12">
    <location>
        <begin position="511"/>
        <end position="589"/>
    </location>
</feature>
<feature type="compositionally biased region" description="Basic and acidic residues" evidence="12">
    <location>
        <begin position="531"/>
        <end position="549"/>
    </location>
</feature>
<keyword evidence="8 13" id="KW-0472">Membrane</keyword>
<dbReference type="Pfam" id="PF00858">
    <property type="entry name" value="ASC"/>
    <property type="match status" value="1"/>
</dbReference>
<evidence type="ECO:0000256" key="1">
    <source>
        <dbReference type="ARBA" id="ARBA00004141"/>
    </source>
</evidence>
<dbReference type="Proteomes" id="UP000242188">
    <property type="component" value="Unassembled WGS sequence"/>
</dbReference>
<evidence type="ECO:0000256" key="3">
    <source>
        <dbReference type="ARBA" id="ARBA00022461"/>
    </source>
</evidence>
<dbReference type="Gene3D" id="2.60.470.10">
    <property type="entry name" value="Acid-sensing ion channels like domains"/>
    <property type="match status" value="1"/>
</dbReference>
<dbReference type="EMBL" id="NEDP02004686">
    <property type="protein sequence ID" value="OWF44768.1"/>
    <property type="molecule type" value="Genomic_DNA"/>
</dbReference>
<evidence type="ECO:0000256" key="11">
    <source>
        <dbReference type="RuleBase" id="RU000679"/>
    </source>
</evidence>
<evidence type="ECO:0000256" key="9">
    <source>
        <dbReference type="ARBA" id="ARBA00023201"/>
    </source>
</evidence>
<proteinExistence type="inferred from homology"/>
<name>A0A210Q7P5_MIZYE</name>
<comment type="caution">
    <text evidence="14">The sequence shown here is derived from an EMBL/GenBank/DDBJ whole genome shotgun (WGS) entry which is preliminary data.</text>
</comment>
<dbReference type="GO" id="GO:0015280">
    <property type="term" value="F:ligand-gated sodium channel activity"/>
    <property type="evidence" value="ECO:0007669"/>
    <property type="project" value="TreeGrafter"/>
</dbReference>
<sequence>MSDNGENGVKTKSIRRVFSRFSEKTTMHAAPYINSATYITAKVIWAFLLVAGIAAMTLHLYYLINNFLSWPKKTTLTLGFSNLELPAVTICNVNPIRNSQLHNTNIRLQRLVEKVDPDNFYLRRRKRFLDAFDNQNLSYYDDETDYDEIQEELERQNLEDYDEFEGVRDAIAEINHRFTELYMDEDIGVREDIGHDIHAMLIRCSFGQFSCFPENFTLHRSQHYGNCYTLDAKKMIVKDSGPALGLTLMLYMENHEYLAGITDGYGARVHIHAKDTVPFPYQSGFFVQTGQETTIALKQTKIERITKPHGNCATSQEFKDLYKKVYTRQSCVYLCRPTQIVKQCGCYDDYDADLFQGSSKRICTSRQDYECVYRVTYDIINKKITCTCTDPCVEDDYDLEISSREWPTNKYSFLIREAICEDSPVDCDILRNYTIENLRRNFVKLVIYYKQLNYQSLKEEADIENAQFASDVGGAIGLWIGLSILSIFEIIQLIVELVGYCLYRNEKLNEETRRRQRNDPTYRRKNGNSRYNDRPVHYVTNSRDHDDRYGPPPSWNSSKDIPEVRIYKGRRSSYGGSSNGDAQYSRPTY</sequence>
<dbReference type="AlphaFoldDB" id="A0A210Q7P5"/>
<evidence type="ECO:0000256" key="10">
    <source>
        <dbReference type="ARBA" id="ARBA00023303"/>
    </source>
</evidence>
<feature type="transmembrane region" description="Helical" evidence="13">
    <location>
        <begin position="43"/>
        <end position="64"/>
    </location>
</feature>
<evidence type="ECO:0000256" key="5">
    <source>
        <dbReference type="ARBA" id="ARBA00022989"/>
    </source>
</evidence>
<dbReference type="PANTHER" id="PTHR11690">
    <property type="entry name" value="AMILORIDE-SENSITIVE SODIUM CHANNEL-RELATED"/>
    <property type="match status" value="1"/>
</dbReference>
<evidence type="ECO:0000256" key="6">
    <source>
        <dbReference type="ARBA" id="ARBA00023053"/>
    </source>
</evidence>
<feature type="compositionally biased region" description="Basic and acidic residues" evidence="12">
    <location>
        <begin position="511"/>
        <end position="522"/>
    </location>
</feature>
<dbReference type="InterPro" id="IPR001873">
    <property type="entry name" value="ENaC"/>
</dbReference>
<keyword evidence="5 13" id="KW-1133">Transmembrane helix</keyword>
<dbReference type="PRINTS" id="PR01078">
    <property type="entry name" value="AMINACHANNEL"/>
</dbReference>
<evidence type="ECO:0000256" key="7">
    <source>
        <dbReference type="ARBA" id="ARBA00023065"/>
    </source>
</evidence>
<dbReference type="OrthoDB" id="6021021at2759"/>
<dbReference type="PANTHER" id="PTHR11690:SF248">
    <property type="entry name" value="PICKPOCKET 17, ISOFORM A"/>
    <property type="match status" value="1"/>
</dbReference>
<evidence type="ECO:0000313" key="14">
    <source>
        <dbReference type="EMBL" id="OWF44768.1"/>
    </source>
</evidence>
<reference evidence="14 15" key="1">
    <citation type="journal article" date="2017" name="Nat. Ecol. Evol.">
        <title>Scallop genome provides insights into evolution of bilaterian karyotype and development.</title>
        <authorList>
            <person name="Wang S."/>
            <person name="Zhang J."/>
            <person name="Jiao W."/>
            <person name="Li J."/>
            <person name="Xun X."/>
            <person name="Sun Y."/>
            <person name="Guo X."/>
            <person name="Huan P."/>
            <person name="Dong B."/>
            <person name="Zhang L."/>
            <person name="Hu X."/>
            <person name="Sun X."/>
            <person name="Wang J."/>
            <person name="Zhao C."/>
            <person name="Wang Y."/>
            <person name="Wang D."/>
            <person name="Huang X."/>
            <person name="Wang R."/>
            <person name="Lv J."/>
            <person name="Li Y."/>
            <person name="Zhang Z."/>
            <person name="Liu B."/>
            <person name="Lu W."/>
            <person name="Hui Y."/>
            <person name="Liang J."/>
            <person name="Zhou Z."/>
            <person name="Hou R."/>
            <person name="Li X."/>
            <person name="Liu Y."/>
            <person name="Li H."/>
            <person name="Ning X."/>
            <person name="Lin Y."/>
            <person name="Zhao L."/>
            <person name="Xing Q."/>
            <person name="Dou J."/>
            <person name="Li Y."/>
            <person name="Mao J."/>
            <person name="Guo H."/>
            <person name="Dou H."/>
            <person name="Li T."/>
            <person name="Mu C."/>
            <person name="Jiang W."/>
            <person name="Fu Q."/>
            <person name="Fu X."/>
            <person name="Miao Y."/>
            <person name="Liu J."/>
            <person name="Yu Q."/>
            <person name="Li R."/>
            <person name="Liao H."/>
            <person name="Li X."/>
            <person name="Kong Y."/>
            <person name="Jiang Z."/>
            <person name="Chourrout D."/>
            <person name="Li R."/>
            <person name="Bao Z."/>
        </authorList>
    </citation>
    <scope>NUCLEOTIDE SEQUENCE [LARGE SCALE GENOMIC DNA]</scope>
    <source>
        <strain evidence="14 15">PY_sf001</strain>
    </source>
</reference>
<keyword evidence="6" id="KW-0915">Sodium</keyword>
<comment type="subcellular location">
    <subcellularLocation>
        <location evidence="1">Membrane</location>
        <topology evidence="1">Multi-pass membrane protein</topology>
    </subcellularLocation>
</comment>
<keyword evidence="3 11" id="KW-0894">Sodium channel</keyword>
<keyword evidence="7 11" id="KW-0406">Ion transport</keyword>
<evidence type="ECO:0000256" key="13">
    <source>
        <dbReference type="SAM" id="Phobius"/>
    </source>
</evidence>
<organism evidence="14 15">
    <name type="scientific">Mizuhopecten yessoensis</name>
    <name type="common">Japanese scallop</name>
    <name type="synonym">Patinopecten yessoensis</name>
    <dbReference type="NCBI Taxonomy" id="6573"/>
    <lineage>
        <taxon>Eukaryota</taxon>
        <taxon>Metazoa</taxon>
        <taxon>Spiralia</taxon>
        <taxon>Lophotrochozoa</taxon>
        <taxon>Mollusca</taxon>
        <taxon>Bivalvia</taxon>
        <taxon>Autobranchia</taxon>
        <taxon>Pteriomorphia</taxon>
        <taxon>Pectinida</taxon>
        <taxon>Pectinoidea</taxon>
        <taxon>Pectinidae</taxon>
        <taxon>Mizuhopecten</taxon>
    </lineage>
</organism>
<accession>A0A210Q7P5</accession>
<evidence type="ECO:0000256" key="12">
    <source>
        <dbReference type="SAM" id="MobiDB-lite"/>
    </source>
</evidence>
<evidence type="ECO:0000256" key="2">
    <source>
        <dbReference type="ARBA" id="ARBA00022448"/>
    </source>
</evidence>
<protein>
    <submittedName>
        <fullName evidence="14">Amiloride-sensitive sodium channel subunit alpha</fullName>
    </submittedName>
</protein>
<keyword evidence="10 11" id="KW-0407">Ion channel</keyword>